<dbReference type="NCBIfam" id="TIGR01444">
    <property type="entry name" value="fkbM_fam"/>
    <property type="match status" value="1"/>
</dbReference>
<dbReference type="Pfam" id="PF05050">
    <property type="entry name" value="Methyltransf_21"/>
    <property type="match status" value="1"/>
</dbReference>
<feature type="domain" description="Methyltransferase FkbM" evidence="1">
    <location>
        <begin position="65"/>
        <end position="216"/>
    </location>
</feature>
<dbReference type="PANTHER" id="PTHR34203">
    <property type="entry name" value="METHYLTRANSFERASE, FKBM FAMILY PROTEIN"/>
    <property type="match status" value="1"/>
</dbReference>
<dbReference type="InterPro" id="IPR029063">
    <property type="entry name" value="SAM-dependent_MTases_sf"/>
</dbReference>
<evidence type="ECO:0000259" key="1">
    <source>
        <dbReference type="Pfam" id="PF05050"/>
    </source>
</evidence>
<reference evidence="2" key="1">
    <citation type="submission" date="2020-02" db="EMBL/GenBank/DDBJ databases">
        <authorList>
            <person name="Meier V. D."/>
        </authorList>
    </citation>
    <scope>NUCLEOTIDE SEQUENCE</scope>
    <source>
        <strain evidence="2">AVDCRST_MAG91</strain>
    </source>
</reference>
<gene>
    <name evidence="2" type="ORF">AVDCRST_MAG91-2162</name>
</gene>
<protein>
    <recommendedName>
        <fullName evidence="1">Methyltransferase FkbM domain-containing protein</fullName>
    </recommendedName>
</protein>
<name>A0A6J4TDB8_9SPHN</name>
<accession>A0A6J4TDB8</accession>
<evidence type="ECO:0000313" key="2">
    <source>
        <dbReference type="EMBL" id="CAA9520402.1"/>
    </source>
</evidence>
<sequence>MNVRDQYAGIKRLAVGTPLGRFALATRDVWEFLRIRKEYAGTKVNDQLATYYVARLCKPGATFVDIGAHIGSTFAEVRHHLPTVKIIAVEAIPDKAKHLKAKFPWAQIICGALSEKEGEVSFFVNVEQSGYSSLARNGSAVREITVPSIRLDQVVLADDVDVIKLDVEGAELGVLRGAGDLVARCRPTIMFESGPGEVLGYSHEALFDWFVEHDYHIVLPNRLPHSGRPLTKEGFLEAHEYPFRSLNYFAVAAERVAEVRERARTL</sequence>
<dbReference type="SUPFAM" id="SSF53335">
    <property type="entry name" value="S-adenosyl-L-methionine-dependent methyltransferases"/>
    <property type="match status" value="1"/>
</dbReference>
<dbReference type="EMBL" id="CADCVX010000397">
    <property type="protein sequence ID" value="CAA9520402.1"/>
    <property type="molecule type" value="Genomic_DNA"/>
</dbReference>
<dbReference type="Gene3D" id="3.40.50.150">
    <property type="entry name" value="Vaccinia Virus protein VP39"/>
    <property type="match status" value="1"/>
</dbReference>
<proteinExistence type="predicted"/>
<dbReference type="PANTHER" id="PTHR34203:SF15">
    <property type="entry name" value="SLL1173 PROTEIN"/>
    <property type="match status" value="1"/>
</dbReference>
<dbReference type="InterPro" id="IPR052514">
    <property type="entry name" value="SAM-dependent_MTase"/>
</dbReference>
<organism evidence="2">
    <name type="scientific">uncultured Sphingomonadaceae bacterium</name>
    <dbReference type="NCBI Taxonomy" id="169976"/>
    <lineage>
        <taxon>Bacteria</taxon>
        <taxon>Pseudomonadati</taxon>
        <taxon>Pseudomonadota</taxon>
        <taxon>Alphaproteobacteria</taxon>
        <taxon>Sphingomonadales</taxon>
        <taxon>Sphingomonadaceae</taxon>
        <taxon>environmental samples</taxon>
    </lineage>
</organism>
<dbReference type="InterPro" id="IPR006342">
    <property type="entry name" value="FkbM_mtfrase"/>
</dbReference>
<dbReference type="AlphaFoldDB" id="A0A6J4TDB8"/>